<dbReference type="AlphaFoldDB" id="A0A2H0NK12"/>
<sequence>MLNISFTDKYILVLQTKKNLIGSESIIASSKKTIPPGLVEKGTIQQKDEFVKMLDNACQTAYPKSIRDNRMRIVISDDSVLVTRFKIHPSEKNSNFSKVIIEKAKENLNIETDKYENFYKIIDESDELIEILYTAIQRDTIYEIIKMMNNINKKVDFISTVSFAIYEIIKLIIKPNETILYTEYDNNNKLYYFFDSYGVINIQKKTADLKNQDSDIIDYINNIRSENEIKIDKIIIGGESAIETNTDEVMGKIEIPIYKLNDILEKILRTGKLNFDSGGISLNFFGASLGVLLQAKNKQSINFCTTNITKDKDVLKKSKNIGSEKIISSQDSETVNNSNTVIESRSDNMYSNDPIIEYKKSGIGEFIKNKLIVVVSIVTVAVLLIVINILKVNRVNISLPSFIGGPSITPSPTLVPSSTPTPTIDSSLKRSDLNILIENGTEKNGYAKETSDYLKDKGYNKISVSNADKNDYKMTIIRIKDKSKKYIPLLISDLDSKFNTQNVENLAEDNKYDLVVILGIQ</sequence>
<keyword evidence="1" id="KW-0812">Transmembrane</keyword>
<dbReference type="InterPro" id="IPR027381">
    <property type="entry name" value="LytR/CpsA/Psr_C"/>
</dbReference>
<evidence type="ECO:0000313" key="3">
    <source>
        <dbReference type="EMBL" id="PIR08575.1"/>
    </source>
</evidence>
<evidence type="ECO:0000313" key="4">
    <source>
        <dbReference type="Proteomes" id="UP000230707"/>
    </source>
</evidence>
<evidence type="ECO:0000256" key="1">
    <source>
        <dbReference type="SAM" id="Phobius"/>
    </source>
</evidence>
<keyword evidence="1" id="KW-0472">Membrane</keyword>
<dbReference type="EMBL" id="PCWS01000053">
    <property type="protein sequence ID" value="PIR08575.1"/>
    <property type="molecule type" value="Genomic_DNA"/>
</dbReference>
<comment type="caution">
    <text evidence="3">The sequence shown here is derived from an EMBL/GenBank/DDBJ whole genome shotgun (WGS) entry which is preliminary data.</text>
</comment>
<evidence type="ECO:0000259" key="2">
    <source>
        <dbReference type="Pfam" id="PF13399"/>
    </source>
</evidence>
<dbReference type="Gene3D" id="3.30.420.40">
    <property type="match status" value="1"/>
</dbReference>
<protein>
    <recommendedName>
        <fullName evidence="2">LytR/CpsA/Psr regulator C-terminal domain-containing protein</fullName>
    </recommendedName>
</protein>
<proteinExistence type="predicted"/>
<dbReference type="Gene3D" id="3.30.70.2390">
    <property type="match status" value="1"/>
</dbReference>
<gene>
    <name evidence="3" type="ORF">COV53_02280</name>
</gene>
<feature type="domain" description="LytR/CpsA/Psr regulator C-terminal" evidence="2">
    <location>
        <begin position="433"/>
        <end position="519"/>
    </location>
</feature>
<dbReference type="Gene3D" id="3.30.1490.300">
    <property type="match status" value="1"/>
</dbReference>
<dbReference type="Proteomes" id="UP000230707">
    <property type="component" value="Unassembled WGS sequence"/>
</dbReference>
<reference evidence="3 4" key="1">
    <citation type="submission" date="2017-09" db="EMBL/GenBank/DDBJ databases">
        <title>Depth-based differentiation of microbial function through sediment-hosted aquifers and enrichment of novel symbionts in the deep terrestrial subsurface.</title>
        <authorList>
            <person name="Probst A.J."/>
            <person name="Ladd B."/>
            <person name="Jarett J.K."/>
            <person name="Geller-Mcgrath D.E."/>
            <person name="Sieber C.M."/>
            <person name="Emerson J.B."/>
            <person name="Anantharaman K."/>
            <person name="Thomas B.C."/>
            <person name="Malmstrom R."/>
            <person name="Stieglmeier M."/>
            <person name="Klingl A."/>
            <person name="Woyke T."/>
            <person name="Ryan C.M."/>
            <person name="Banfield J.F."/>
        </authorList>
    </citation>
    <scope>NUCLEOTIDE SEQUENCE [LARGE SCALE GENOMIC DNA]</scope>
    <source>
        <strain evidence="3">CG11_big_fil_rev_8_21_14_0_20_37_11</strain>
    </source>
</reference>
<feature type="transmembrane region" description="Helical" evidence="1">
    <location>
        <begin position="371"/>
        <end position="390"/>
    </location>
</feature>
<keyword evidence="1" id="KW-1133">Transmembrane helix</keyword>
<dbReference type="Pfam" id="PF13399">
    <property type="entry name" value="LytR_C"/>
    <property type="match status" value="1"/>
</dbReference>
<name>A0A2H0NK12_9BACT</name>
<accession>A0A2H0NK12</accession>
<organism evidence="3 4">
    <name type="scientific">Candidatus Gottesmanbacteria bacterium CG11_big_fil_rev_8_21_14_0_20_37_11</name>
    <dbReference type="NCBI Taxonomy" id="1974575"/>
    <lineage>
        <taxon>Bacteria</taxon>
        <taxon>Candidatus Gottesmaniibacteriota</taxon>
    </lineage>
</organism>